<evidence type="ECO:0000313" key="1">
    <source>
        <dbReference type="EMBL" id="KAJ0218503.1"/>
    </source>
</evidence>
<proteinExistence type="predicted"/>
<organism evidence="1 2">
    <name type="scientific">Lactuca sativa</name>
    <name type="common">Garden lettuce</name>
    <dbReference type="NCBI Taxonomy" id="4236"/>
    <lineage>
        <taxon>Eukaryota</taxon>
        <taxon>Viridiplantae</taxon>
        <taxon>Streptophyta</taxon>
        <taxon>Embryophyta</taxon>
        <taxon>Tracheophyta</taxon>
        <taxon>Spermatophyta</taxon>
        <taxon>Magnoliopsida</taxon>
        <taxon>eudicotyledons</taxon>
        <taxon>Gunneridae</taxon>
        <taxon>Pentapetalae</taxon>
        <taxon>asterids</taxon>
        <taxon>campanulids</taxon>
        <taxon>Asterales</taxon>
        <taxon>Asteraceae</taxon>
        <taxon>Cichorioideae</taxon>
        <taxon>Cichorieae</taxon>
        <taxon>Lactucinae</taxon>
        <taxon>Lactuca</taxon>
    </lineage>
</organism>
<sequence length="177" mass="20586">MASSPNPTDQNVIVVDFHYNGQFAPKPLVYFDSDSASCKMLTSVHLVHGIPSQAHQNDKQRHLFLPSTRVFSHTPVNEGDYKEFLDLVYANEKRMNVYVDHHNEPIFDWIKAEESESENEDLDEDEDLVIKYSYTVDHEEDDATYPYPTNKTAHDRFLNILFEPTKSEDQDDEYMPP</sequence>
<accession>A0A9R1W6V7</accession>
<evidence type="ECO:0000313" key="2">
    <source>
        <dbReference type="Proteomes" id="UP000235145"/>
    </source>
</evidence>
<keyword evidence="2" id="KW-1185">Reference proteome</keyword>
<reference evidence="1 2" key="1">
    <citation type="journal article" date="2017" name="Nat. Commun.">
        <title>Genome assembly with in vitro proximity ligation data and whole-genome triplication in lettuce.</title>
        <authorList>
            <person name="Reyes-Chin-Wo S."/>
            <person name="Wang Z."/>
            <person name="Yang X."/>
            <person name="Kozik A."/>
            <person name="Arikit S."/>
            <person name="Song C."/>
            <person name="Xia L."/>
            <person name="Froenicke L."/>
            <person name="Lavelle D.O."/>
            <person name="Truco M.J."/>
            <person name="Xia R."/>
            <person name="Zhu S."/>
            <person name="Xu C."/>
            <person name="Xu H."/>
            <person name="Xu X."/>
            <person name="Cox K."/>
            <person name="Korf I."/>
            <person name="Meyers B.C."/>
            <person name="Michelmore R.W."/>
        </authorList>
    </citation>
    <scope>NUCLEOTIDE SEQUENCE [LARGE SCALE GENOMIC DNA]</scope>
    <source>
        <strain evidence="2">cv. Salinas</strain>
        <tissue evidence="1">Seedlings</tissue>
    </source>
</reference>
<protein>
    <submittedName>
        <fullName evidence="1">Uncharacterized protein</fullName>
    </submittedName>
</protein>
<dbReference type="Proteomes" id="UP000235145">
    <property type="component" value="Unassembled WGS sequence"/>
</dbReference>
<dbReference type="EMBL" id="NBSK02000003">
    <property type="protein sequence ID" value="KAJ0218503.1"/>
    <property type="molecule type" value="Genomic_DNA"/>
</dbReference>
<dbReference type="AlphaFoldDB" id="A0A9R1W6V7"/>
<comment type="caution">
    <text evidence="1">The sequence shown here is derived from an EMBL/GenBank/DDBJ whole genome shotgun (WGS) entry which is preliminary data.</text>
</comment>
<name>A0A9R1W6V7_LACSA</name>
<gene>
    <name evidence="1" type="ORF">LSAT_V11C300152340</name>
</gene>